<sequence length="70" mass="8070">MVYNPRIAGQLNRRSNWELSDVSIEGNKPGVTGLDFGFFFFLGWSILEPPLVLDLSVDDKTKRKKTRRWG</sequence>
<accession>A0A1L0DC40</accession>
<reference evidence="1 2" key="1">
    <citation type="submission" date="2016-10" db="EMBL/GenBank/DDBJ databases">
        <authorList>
            <person name="de Groot N.N."/>
        </authorList>
    </citation>
    <scope>NUCLEOTIDE SEQUENCE [LARGE SCALE GENOMIC DNA]</scope>
    <source>
        <strain evidence="1 2">PYCC 4715</strain>
    </source>
</reference>
<protein>
    <submittedName>
        <fullName evidence="1">CIC11C00000005782</fullName>
    </submittedName>
</protein>
<name>A0A1L0DC40_9ASCO</name>
<dbReference type="AlphaFoldDB" id="A0A1L0DC40"/>
<proteinExistence type="predicted"/>
<gene>
    <name evidence="1" type="ORF">SAMEA4029009_CIC11G00000005782</name>
</gene>
<evidence type="ECO:0000313" key="2">
    <source>
        <dbReference type="Proteomes" id="UP000182259"/>
    </source>
</evidence>
<evidence type="ECO:0000313" key="1">
    <source>
        <dbReference type="EMBL" id="SGZ53472.1"/>
    </source>
</evidence>
<dbReference type="Proteomes" id="UP000182259">
    <property type="component" value="Chromosome III"/>
</dbReference>
<organism evidence="1 2">
    <name type="scientific">Sungouiella intermedia</name>
    <dbReference type="NCBI Taxonomy" id="45354"/>
    <lineage>
        <taxon>Eukaryota</taxon>
        <taxon>Fungi</taxon>
        <taxon>Dikarya</taxon>
        <taxon>Ascomycota</taxon>
        <taxon>Saccharomycotina</taxon>
        <taxon>Pichiomycetes</taxon>
        <taxon>Metschnikowiaceae</taxon>
        <taxon>Sungouiella</taxon>
    </lineage>
</organism>
<dbReference type="EMBL" id="LT635766">
    <property type="protein sequence ID" value="SGZ53472.1"/>
    <property type="molecule type" value="Genomic_DNA"/>
</dbReference>